<evidence type="ECO:0000313" key="2">
    <source>
        <dbReference type="Proteomes" id="UP000024816"/>
    </source>
</evidence>
<dbReference type="AlphaFoldDB" id="A0A059F7D4"/>
<proteinExistence type="predicted"/>
<reference evidence="1 2" key="1">
    <citation type="journal article" date="2014" name="Antonie Van Leeuwenhoek">
        <title>Hyphomonas beringensis sp. nov. and Hyphomonas chukchiensis sp. nov., isolated from surface seawater of the Bering Sea and Chukchi Sea.</title>
        <authorList>
            <person name="Li C."/>
            <person name="Lai Q."/>
            <person name="Li G."/>
            <person name="Dong C."/>
            <person name="Wang J."/>
            <person name="Liao Y."/>
            <person name="Shao Z."/>
        </authorList>
    </citation>
    <scope>NUCLEOTIDE SEQUENCE [LARGE SCALE GENOMIC DNA]</scope>
    <source>
        <strain evidence="1 2">VP2</strain>
    </source>
</reference>
<dbReference type="STRING" id="1280952.HJA_15799"/>
<evidence type="ECO:0008006" key="3">
    <source>
        <dbReference type="Google" id="ProtNLM"/>
    </source>
</evidence>
<name>A0A059F7D4_9PROT</name>
<sequence>MVDWSAAGVSLTGPVEDVPLGPAILAVSPVDGTDDIHLSCVVVWQKEDKVGLKLLGPVNH</sequence>
<comment type="caution">
    <text evidence="1">The sequence shown here is derived from an EMBL/GenBank/DDBJ whole genome shotgun (WGS) entry which is preliminary data.</text>
</comment>
<accession>A0A059F7D4</accession>
<dbReference type="Proteomes" id="UP000024816">
    <property type="component" value="Unassembled WGS sequence"/>
</dbReference>
<protein>
    <recommendedName>
        <fullName evidence="3">PilZ domain-containing protein</fullName>
    </recommendedName>
</protein>
<gene>
    <name evidence="1" type="ORF">HJA_15799</name>
</gene>
<dbReference type="EMBL" id="ARYJ01000014">
    <property type="protein sequence ID" value="KCZ86450.1"/>
    <property type="molecule type" value="Genomic_DNA"/>
</dbReference>
<organism evidence="1 2">
    <name type="scientific">Hyphomonas jannaschiana VP2</name>
    <dbReference type="NCBI Taxonomy" id="1280952"/>
    <lineage>
        <taxon>Bacteria</taxon>
        <taxon>Pseudomonadati</taxon>
        <taxon>Pseudomonadota</taxon>
        <taxon>Alphaproteobacteria</taxon>
        <taxon>Hyphomonadales</taxon>
        <taxon>Hyphomonadaceae</taxon>
        <taxon>Hyphomonas</taxon>
    </lineage>
</organism>
<keyword evidence="2" id="KW-1185">Reference proteome</keyword>
<dbReference type="PATRIC" id="fig|1280952.3.peg.3160"/>
<evidence type="ECO:0000313" key="1">
    <source>
        <dbReference type="EMBL" id="KCZ86450.1"/>
    </source>
</evidence>